<keyword evidence="3" id="KW-1185">Reference proteome</keyword>
<name>A0ABU6NLV2_9BACI</name>
<evidence type="ECO:0000313" key="2">
    <source>
        <dbReference type="EMBL" id="MED4128205.1"/>
    </source>
</evidence>
<proteinExistence type="predicted"/>
<comment type="caution">
    <text evidence="2">The sequence shown here is derived from an EMBL/GenBank/DDBJ whole genome shotgun (WGS) entry which is preliminary data.</text>
</comment>
<evidence type="ECO:0000313" key="3">
    <source>
        <dbReference type="Proteomes" id="UP001341820"/>
    </source>
</evidence>
<accession>A0ABU6NLV2</accession>
<reference evidence="2 3" key="1">
    <citation type="submission" date="2023-03" db="EMBL/GenBank/DDBJ databases">
        <title>Bacillus Genome Sequencing.</title>
        <authorList>
            <person name="Dunlap C."/>
        </authorList>
    </citation>
    <scope>NUCLEOTIDE SEQUENCE [LARGE SCALE GENOMIC DNA]</scope>
    <source>
        <strain evidence="2 3">B-4107</strain>
    </source>
</reference>
<dbReference type="EMBL" id="JAROAS010000015">
    <property type="protein sequence ID" value="MED4128205.1"/>
    <property type="molecule type" value="Genomic_DNA"/>
</dbReference>
<dbReference type="Proteomes" id="UP001341820">
    <property type="component" value="Unassembled WGS sequence"/>
</dbReference>
<keyword evidence="1" id="KW-1133">Transmembrane helix</keyword>
<protein>
    <submittedName>
        <fullName evidence="2">TcpD family membrane protein</fullName>
    </submittedName>
</protein>
<dbReference type="RefSeq" id="WP_328237002.1">
    <property type="nucleotide sequence ID" value="NZ_JAROAS010000015.1"/>
</dbReference>
<feature type="transmembrane region" description="Helical" evidence="1">
    <location>
        <begin position="53"/>
        <end position="69"/>
    </location>
</feature>
<gene>
    <name evidence="2" type="ORF">P5F74_08710</name>
</gene>
<dbReference type="InterPro" id="IPR049746">
    <property type="entry name" value="TcpD-like_C"/>
</dbReference>
<dbReference type="NCBIfam" id="NF040686">
    <property type="entry name" value="TcpD_dom"/>
    <property type="match status" value="1"/>
</dbReference>
<feature type="transmembrane region" description="Helical" evidence="1">
    <location>
        <begin position="29"/>
        <end position="46"/>
    </location>
</feature>
<sequence length="87" mass="9208">MMDLFNSMVLGTTGLPSLGDLRGWVVNEGGNAVAIILVGFAVFYLVRQSWGKLIGFLAVAALVFFTVGNPEGVMNSLQNIWSSVTGA</sequence>
<organism evidence="2 3">
    <name type="scientific">Shouchella miscanthi</name>
    <dbReference type="NCBI Taxonomy" id="2598861"/>
    <lineage>
        <taxon>Bacteria</taxon>
        <taxon>Bacillati</taxon>
        <taxon>Bacillota</taxon>
        <taxon>Bacilli</taxon>
        <taxon>Bacillales</taxon>
        <taxon>Bacillaceae</taxon>
        <taxon>Shouchella</taxon>
    </lineage>
</organism>
<evidence type="ECO:0000256" key="1">
    <source>
        <dbReference type="SAM" id="Phobius"/>
    </source>
</evidence>
<keyword evidence="1" id="KW-0812">Transmembrane</keyword>
<keyword evidence="1" id="KW-0472">Membrane</keyword>